<dbReference type="InterPro" id="IPR022801">
    <property type="entry name" value="Ribosomal_uS4"/>
</dbReference>
<accession>A0A8J4CH66</accession>
<dbReference type="PROSITE" id="PS00632">
    <property type="entry name" value="RIBOSOMAL_S4"/>
    <property type="match status" value="1"/>
</dbReference>
<evidence type="ECO:0000313" key="12">
    <source>
        <dbReference type="EMBL" id="GIL80109.1"/>
    </source>
</evidence>
<evidence type="ECO:0000256" key="8">
    <source>
        <dbReference type="RuleBase" id="RU003699"/>
    </source>
</evidence>
<dbReference type="AlphaFoldDB" id="A0A8J4CH66"/>
<evidence type="ECO:0000313" key="13">
    <source>
        <dbReference type="Proteomes" id="UP000747110"/>
    </source>
</evidence>
<name>A0A8J4CH66_9CHLO</name>
<dbReference type="GO" id="GO:0042274">
    <property type="term" value="P:ribosomal small subunit biogenesis"/>
    <property type="evidence" value="ECO:0007669"/>
    <property type="project" value="TreeGrafter"/>
</dbReference>
<dbReference type="PANTHER" id="PTHR11831:SF5">
    <property type="entry name" value="40S RIBOSOMAL PROTEIN S9"/>
    <property type="match status" value="1"/>
</dbReference>
<dbReference type="SUPFAM" id="SSF55174">
    <property type="entry name" value="Alpha-L RNA-binding motif"/>
    <property type="match status" value="1"/>
</dbReference>
<keyword evidence="5 8" id="KW-0687">Ribonucleoprotein</keyword>
<evidence type="ECO:0000256" key="9">
    <source>
        <dbReference type="SAM" id="MobiDB-lite"/>
    </source>
</evidence>
<dbReference type="InterPro" id="IPR005710">
    <property type="entry name" value="Ribosomal_uS4_euk/arc"/>
</dbReference>
<dbReference type="FunFam" id="3.10.290.10:FF:000021">
    <property type="entry name" value="40S ribosomal protein S9"/>
    <property type="match status" value="1"/>
</dbReference>
<evidence type="ECO:0000256" key="7">
    <source>
        <dbReference type="PROSITE-ProRule" id="PRU00182"/>
    </source>
</evidence>
<organism evidence="12 13">
    <name type="scientific">Volvox reticuliferus</name>
    <dbReference type="NCBI Taxonomy" id="1737510"/>
    <lineage>
        <taxon>Eukaryota</taxon>
        <taxon>Viridiplantae</taxon>
        <taxon>Chlorophyta</taxon>
        <taxon>core chlorophytes</taxon>
        <taxon>Chlorophyceae</taxon>
        <taxon>CS clade</taxon>
        <taxon>Chlamydomonadales</taxon>
        <taxon>Volvocaceae</taxon>
        <taxon>Volvox</taxon>
    </lineage>
</organism>
<gene>
    <name evidence="12" type="ORF">Vretifemale_9294</name>
</gene>
<evidence type="ECO:0000256" key="6">
    <source>
        <dbReference type="ARBA" id="ARBA00064713"/>
    </source>
</evidence>
<protein>
    <submittedName>
        <fullName evidence="12">Uncharacterized protein</fullName>
    </submittedName>
</protein>
<comment type="caution">
    <text evidence="12">The sequence shown here is derived from an EMBL/GenBank/DDBJ whole genome shotgun (WGS) entry which is preliminary data.</text>
</comment>
<keyword evidence="3 7" id="KW-0694">RNA-binding</keyword>
<keyword evidence="13" id="KW-1185">Reference proteome</keyword>
<dbReference type="GO" id="GO:0003735">
    <property type="term" value="F:structural constituent of ribosome"/>
    <property type="evidence" value="ECO:0007669"/>
    <property type="project" value="InterPro"/>
</dbReference>
<keyword evidence="4 8" id="KW-0689">Ribosomal protein</keyword>
<reference evidence="12" key="1">
    <citation type="journal article" date="2021" name="Proc. Natl. Acad. Sci. U.S.A.">
        <title>Three genomes in the algal genus Volvox reveal the fate of a haploid sex-determining region after a transition to homothallism.</title>
        <authorList>
            <person name="Yamamoto K."/>
            <person name="Hamaji T."/>
            <person name="Kawai-Toyooka H."/>
            <person name="Matsuzaki R."/>
            <person name="Takahashi F."/>
            <person name="Nishimura Y."/>
            <person name="Kawachi M."/>
            <person name="Noguchi H."/>
            <person name="Minakuchi Y."/>
            <person name="Umen J.G."/>
            <person name="Toyoda A."/>
            <person name="Nozaki H."/>
        </authorList>
    </citation>
    <scope>NUCLEOTIDE SEQUENCE</scope>
    <source>
        <strain evidence="12">NIES-3786</strain>
    </source>
</reference>
<dbReference type="Pfam" id="PF00163">
    <property type="entry name" value="Ribosomal_S4"/>
    <property type="match status" value="1"/>
</dbReference>
<comment type="subunit">
    <text evidence="6">Binds to the translation initiation factors TIF3E1.</text>
</comment>
<evidence type="ECO:0000256" key="3">
    <source>
        <dbReference type="ARBA" id="ARBA00022884"/>
    </source>
</evidence>
<dbReference type="Pfam" id="PF01479">
    <property type="entry name" value="S4"/>
    <property type="match status" value="1"/>
</dbReference>
<dbReference type="NCBIfam" id="TIGR01018">
    <property type="entry name" value="uS4_arch"/>
    <property type="match status" value="1"/>
</dbReference>
<sequence>QEAELPVAPGEASGHVVPAYCLGNQLNASLFQLLGGRRGVAKMPKIAFYRNYGKTFKKPRRPYEKERLDAELKLVGEYGLRNKRELWRVQMVLSKIRNAARVLLTLEEKDPKRIFEGNALMRRMNRYGLLNESQDKLDYVLALTPQDFLERRLQTLVFKQGLAKSIHHARVLIRQRHIRVGKQVVNVPSFMVRVDSQKHIDFALTSSFGGGRPGRVKRKNAKKGGDGGDDDE</sequence>
<dbReference type="GO" id="GO:0022627">
    <property type="term" value="C:cytosolic small ribosomal subunit"/>
    <property type="evidence" value="ECO:0007669"/>
    <property type="project" value="TreeGrafter"/>
</dbReference>
<dbReference type="PROSITE" id="PS50889">
    <property type="entry name" value="S4"/>
    <property type="match status" value="1"/>
</dbReference>
<evidence type="ECO:0000256" key="4">
    <source>
        <dbReference type="ARBA" id="ARBA00022980"/>
    </source>
</evidence>
<dbReference type="SMART" id="SM01390">
    <property type="entry name" value="Ribosomal_S4"/>
    <property type="match status" value="1"/>
</dbReference>
<feature type="non-terminal residue" evidence="12">
    <location>
        <position position="232"/>
    </location>
</feature>
<dbReference type="Proteomes" id="UP000747110">
    <property type="component" value="Unassembled WGS sequence"/>
</dbReference>
<dbReference type="InterPro" id="IPR001912">
    <property type="entry name" value="Ribosomal_uS4_N"/>
</dbReference>
<dbReference type="EMBL" id="BNCP01000017">
    <property type="protein sequence ID" value="GIL80109.1"/>
    <property type="molecule type" value="Genomic_DNA"/>
</dbReference>
<dbReference type="GO" id="GO:0019843">
    <property type="term" value="F:rRNA binding"/>
    <property type="evidence" value="ECO:0007669"/>
    <property type="project" value="UniProtKB-KW"/>
</dbReference>
<dbReference type="InterPro" id="IPR018079">
    <property type="entry name" value="Ribosomal_uS4_CS"/>
</dbReference>
<dbReference type="InterPro" id="IPR002942">
    <property type="entry name" value="S4_RNA-bd"/>
</dbReference>
<dbReference type="PANTHER" id="PTHR11831">
    <property type="entry name" value="30S 40S RIBOSOMAL PROTEIN"/>
    <property type="match status" value="1"/>
</dbReference>
<dbReference type="NCBIfam" id="NF003139">
    <property type="entry name" value="PRK04051.1"/>
    <property type="match status" value="1"/>
</dbReference>
<comment type="similarity">
    <text evidence="1 8">Belongs to the universal ribosomal protein uS4 family.</text>
</comment>
<dbReference type="Gene3D" id="3.10.290.10">
    <property type="entry name" value="RNA-binding S4 domain"/>
    <property type="match status" value="1"/>
</dbReference>
<proteinExistence type="inferred from homology"/>
<dbReference type="GO" id="GO:0006412">
    <property type="term" value="P:translation"/>
    <property type="evidence" value="ECO:0007669"/>
    <property type="project" value="InterPro"/>
</dbReference>
<evidence type="ECO:0000256" key="5">
    <source>
        <dbReference type="ARBA" id="ARBA00023274"/>
    </source>
</evidence>
<evidence type="ECO:0000256" key="2">
    <source>
        <dbReference type="ARBA" id="ARBA00022730"/>
    </source>
</evidence>
<evidence type="ECO:0000259" key="10">
    <source>
        <dbReference type="SMART" id="SM00363"/>
    </source>
</evidence>
<dbReference type="InterPro" id="IPR036986">
    <property type="entry name" value="S4_RNA-bd_sf"/>
</dbReference>
<evidence type="ECO:0000256" key="1">
    <source>
        <dbReference type="ARBA" id="ARBA00007465"/>
    </source>
</evidence>
<dbReference type="OrthoDB" id="3231at2759"/>
<dbReference type="SMART" id="SM00363">
    <property type="entry name" value="S4"/>
    <property type="match status" value="1"/>
</dbReference>
<keyword evidence="2 7" id="KW-0699">rRNA-binding</keyword>
<dbReference type="CDD" id="cd00165">
    <property type="entry name" value="S4"/>
    <property type="match status" value="1"/>
</dbReference>
<evidence type="ECO:0000259" key="11">
    <source>
        <dbReference type="SMART" id="SM01390"/>
    </source>
</evidence>
<feature type="region of interest" description="Disordered" evidence="9">
    <location>
        <begin position="210"/>
        <end position="232"/>
    </location>
</feature>
<feature type="domain" description="Small ribosomal subunit protein uS4 N-terminal" evidence="11">
    <location>
        <begin position="50"/>
        <end position="150"/>
    </location>
</feature>
<feature type="domain" description="RNA-binding S4" evidence="10">
    <location>
        <begin position="151"/>
        <end position="222"/>
    </location>
</feature>